<evidence type="ECO:0000256" key="1">
    <source>
        <dbReference type="SAM" id="MobiDB-lite"/>
    </source>
</evidence>
<dbReference type="Proteomes" id="UP001159363">
    <property type="component" value="Chromosome 6"/>
</dbReference>
<organism evidence="2 3">
    <name type="scientific">Dryococelus australis</name>
    <dbReference type="NCBI Taxonomy" id="614101"/>
    <lineage>
        <taxon>Eukaryota</taxon>
        <taxon>Metazoa</taxon>
        <taxon>Ecdysozoa</taxon>
        <taxon>Arthropoda</taxon>
        <taxon>Hexapoda</taxon>
        <taxon>Insecta</taxon>
        <taxon>Pterygota</taxon>
        <taxon>Neoptera</taxon>
        <taxon>Polyneoptera</taxon>
        <taxon>Phasmatodea</taxon>
        <taxon>Verophasmatodea</taxon>
        <taxon>Anareolatae</taxon>
        <taxon>Phasmatidae</taxon>
        <taxon>Eurycanthinae</taxon>
        <taxon>Dryococelus</taxon>
    </lineage>
</organism>
<evidence type="ECO:0000313" key="2">
    <source>
        <dbReference type="EMBL" id="KAJ8878814.1"/>
    </source>
</evidence>
<feature type="region of interest" description="Disordered" evidence="1">
    <location>
        <begin position="1"/>
        <end position="64"/>
    </location>
</feature>
<evidence type="ECO:0000313" key="3">
    <source>
        <dbReference type="Proteomes" id="UP001159363"/>
    </source>
</evidence>
<gene>
    <name evidence="2" type="ORF">PR048_019400</name>
</gene>
<comment type="caution">
    <text evidence="2">The sequence shown here is derived from an EMBL/GenBank/DDBJ whole genome shotgun (WGS) entry which is preliminary data.</text>
</comment>
<reference evidence="2 3" key="1">
    <citation type="submission" date="2023-02" db="EMBL/GenBank/DDBJ databases">
        <title>LHISI_Scaffold_Assembly.</title>
        <authorList>
            <person name="Stuart O.P."/>
            <person name="Cleave R."/>
            <person name="Magrath M.J.L."/>
            <person name="Mikheyev A.S."/>
        </authorList>
    </citation>
    <scope>NUCLEOTIDE SEQUENCE [LARGE SCALE GENOMIC DNA]</scope>
    <source>
        <strain evidence="2">Daus_M_001</strain>
        <tissue evidence="2">Leg muscle</tissue>
    </source>
</reference>
<accession>A0ABQ9H3H7</accession>
<dbReference type="EMBL" id="JARBHB010000007">
    <property type="protein sequence ID" value="KAJ8878814.1"/>
    <property type="molecule type" value="Genomic_DNA"/>
</dbReference>
<name>A0ABQ9H3H7_9NEOP</name>
<protein>
    <submittedName>
        <fullName evidence="2">Uncharacterized protein</fullName>
    </submittedName>
</protein>
<keyword evidence="3" id="KW-1185">Reference proteome</keyword>
<proteinExistence type="predicted"/>
<sequence length="347" mass="37723">MAQRSGAEYGDMVRRDVQGGGGRCTRRAPQQAEKKNEGAGGNGRSPRKPADQRHRPARFPPMTRPGIEAGLPWWAASVLTALPPRPLGRVFHFYQSSPGFYPTEAQRVVQSAGDSSFAGRRYRCGHKDGELTPFVARYLDACTHRRAAAVMQHLSALQPQRGAILWGCSTRTALNTIRLNAARMLAVIIPFSATEDSYSSVKYLFQILRQAVEKIVPEYSPSIGFHNAGYCLYVCQSQQILFGLLNARHVRAVKDEHALNLSTLARRIPLCWWRKPTGDCANCAIAVASVRSPAHTCATAMSTTITTTINTTISTAVVTAISIAIVTVMNTAIGNAIGLANSTTINN</sequence>